<dbReference type="EMBL" id="CP132914">
    <property type="protein sequence ID" value="WMB71178.1"/>
    <property type="molecule type" value="Genomic_DNA"/>
</dbReference>
<feature type="transmembrane region" description="Helical" evidence="2">
    <location>
        <begin position="38"/>
        <end position="60"/>
    </location>
</feature>
<dbReference type="GeneID" id="301339928"/>
<dbReference type="Proteomes" id="UP001236800">
    <property type="component" value="Chromosome"/>
</dbReference>
<evidence type="ECO:0000313" key="3">
    <source>
        <dbReference type="EMBL" id="WMB71178.1"/>
    </source>
</evidence>
<evidence type="ECO:0000256" key="2">
    <source>
        <dbReference type="SAM" id="Phobius"/>
    </source>
</evidence>
<gene>
    <name evidence="3" type="ORF">RA178_12055</name>
</gene>
<evidence type="ECO:0000256" key="1">
    <source>
        <dbReference type="SAM" id="MobiDB-lite"/>
    </source>
</evidence>
<feature type="transmembrane region" description="Helical" evidence="2">
    <location>
        <begin position="67"/>
        <end position="87"/>
    </location>
</feature>
<organism evidence="3">
    <name type="scientific">Shewanella oncorhynchi</name>
    <dbReference type="NCBI Taxonomy" id="2726434"/>
    <lineage>
        <taxon>Bacteria</taxon>
        <taxon>Pseudomonadati</taxon>
        <taxon>Pseudomonadota</taxon>
        <taxon>Gammaproteobacteria</taxon>
        <taxon>Alteromonadales</taxon>
        <taxon>Shewanellaceae</taxon>
        <taxon>Shewanella</taxon>
    </lineage>
</organism>
<keyword evidence="2" id="KW-0812">Transmembrane</keyword>
<feature type="region of interest" description="Disordered" evidence="1">
    <location>
        <begin position="335"/>
        <end position="368"/>
    </location>
</feature>
<keyword evidence="2" id="KW-1133">Transmembrane helix</keyword>
<protein>
    <submittedName>
        <fullName evidence="3">DUF58 domain-containing protein</fullName>
    </submittedName>
</protein>
<reference evidence="3" key="1">
    <citation type="submission" date="2023-08" db="EMBL/GenBank/DDBJ databases">
        <title>Complete genome sequence of Shewanella oncorhynchi Z-P2, a siderophore putrebactin-producing bacterium.</title>
        <authorList>
            <person name="Zhang Y."/>
        </authorList>
    </citation>
    <scope>NUCLEOTIDE SEQUENCE</scope>
    <source>
        <strain evidence="3">Z-P2</strain>
    </source>
</reference>
<accession>A0AA50KA42</accession>
<proteinExistence type="predicted"/>
<keyword evidence="2" id="KW-0472">Membrane</keyword>
<feature type="compositionally biased region" description="Polar residues" evidence="1">
    <location>
        <begin position="340"/>
        <end position="355"/>
    </location>
</feature>
<name>A0AA50KA42_9GAMM</name>
<dbReference type="PANTHER" id="PTHR34351:SF1">
    <property type="entry name" value="SLR1927 PROTEIN"/>
    <property type="match status" value="1"/>
</dbReference>
<dbReference type="KEGG" id="sog:RA178_12055"/>
<dbReference type="PANTHER" id="PTHR34351">
    <property type="entry name" value="SLR1927 PROTEIN-RELATED"/>
    <property type="match status" value="1"/>
</dbReference>
<dbReference type="AlphaFoldDB" id="A0AA50KA42"/>
<sequence>MKRLILPTFIPTLVPIWQRWLARRLPPSPEITLSHRSIFILPSGFGLVWLGLVLLLYLFGTNYQNNLVIGLSILLLSLFNTCILYSYKNLAGLHLRATTPPEVYAGETLTFPVLISTHHSGHNIQLNYPNNRTYTVQNLGTDEQQALVPFEYHQRGQVSPGRLKIESFYPLGLCRAWSHVDLAISHLVFAQPIEAPLQLEADHAQSEQDPLLLAGKHVSGIDEFKGLKPHVLGESLKQVAWKQWAQGRGMLTKEFQQPQGDPVWLRLRPDAKRLETQLSQLSWQVNKLTQLEQYFGLHLQNPMGDDVLIAPAIGNHHRIACQKAIALYPQLAPSTAKPPYQSSVANQPQKTNQAPRKQHHIPTSREQV</sequence>
<dbReference type="RefSeq" id="WP_306681998.1">
    <property type="nucleotide sequence ID" value="NZ_CP132914.1"/>
</dbReference>